<dbReference type="EMBL" id="CP002665">
    <property type="protein sequence ID" value="AEI10921.1"/>
    <property type="molecule type" value="Genomic_DNA"/>
</dbReference>
<dbReference type="GO" id="GO:0003885">
    <property type="term" value="F:D-arabinono-1,4-lactone oxidase activity"/>
    <property type="evidence" value="ECO:0007669"/>
    <property type="project" value="InterPro"/>
</dbReference>
<organism evidence="3 4">
    <name type="scientific">Cellulomonas gilvus (strain ATCC 13127 / NRRL B-14078)</name>
    <name type="common">Cellvibrio gilvus</name>
    <dbReference type="NCBI Taxonomy" id="593907"/>
    <lineage>
        <taxon>Bacteria</taxon>
        <taxon>Bacillati</taxon>
        <taxon>Actinomycetota</taxon>
        <taxon>Actinomycetes</taxon>
        <taxon>Micrococcales</taxon>
        <taxon>Cellulomonadaceae</taxon>
        <taxon>Cellulomonas</taxon>
    </lineage>
</organism>
<dbReference type="KEGG" id="cga:Celgi_0399"/>
<reference evidence="4" key="1">
    <citation type="submission" date="2011-04" db="EMBL/GenBank/DDBJ databases">
        <title>Complete sequence of Cellvibrio gilvus ATCC 13127.</title>
        <authorList>
            <person name="Lucas S."/>
            <person name="Han J."/>
            <person name="Lapidus A."/>
            <person name="Cheng J.-F."/>
            <person name="Goodwin L."/>
            <person name="Pitluck S."/>
            <person name="Peters L."/>
            <person name="Munk A."/>
            <person name="Detter J.C."/>
            <person name="Han C."/>
            <person name="Tapia R."/>
            <person name="Land M."/>
            <person name="Hauser L."/>
            <person name="Kyrpides N."/>
            <person name="Ivanova N."/>
            <person name="Ovchinnikova G."/>
            <person name="Pagani I."/>
            <person name="Mead D."/>
            <person name="Brumm P."/>
            <person name="Woyke T."/>
        </authorList>
    </citation>
    <scope>NUCLEOTIDE SEQUENCE [LARGE SCALE GENOMIC DNA]</scope>
    <source>
        <strain evidence="4">ATCC 13127 / NRRL B-14078</strain>
    </source>
</reference>
<dbReference type="Gene3D" id="3.30.43.10">
    <property type="entry name" value="Uridine Diphospho-n-acetylenolpyruvylglucosamine Reductase, domain 2"/>
    <property type="match status" value="1"/>
</dbReference>
<dbReference type="Pfam" id="PF01565">
    <property type="entry name" value="FAD_binding_4"/>
    <property type="match status" value="1"/>
</dbReference>
<protein>
    <submittedName>
        <fullName evidence="3">FAD-linked oxidoreductase</fullName>
    </submittedName>
</protein>
<dbReference type="PANTHER" id="PTHR43762:SF1">
    <property type="entry name" value="D-ARABINONO-1,4-LACTONE OXIDASE"/>
    <property type="match status" value="1"/>
</dbReference>
<evidence type="ECO:0000313" key="4">
    <source>
        <dbReference type="Proteomes" id="UP000000485"/>
    </source>
</evidence>
<dbReference type="SUPFAM" id="SSF56176">
    <property type="entry name" value="FAD-binding/transporter-associated domain-like"/>
    <property type="match status" value="1"/>
</dbReference>
<dbReference type="PIRSF" id="PIRSF000136">
    <property type="entry name" value="LGO_GLO"/>
    <property type="match status" value="1"/>
</dbReference>
<dbReference type="InterPro" id="IPR007173">
    <property type="entry name" value="ALO_C"/>
</dbReference>
<dbReference type="InterPro" id="IPR016167">
    <property type="entry name" value="FAD-bd_PCMH_sub1"/>
</dbReference>
<dbReference type="PROSITE" id="PS51387">
    <property type="entry name" value="FAD_PCMH"/>
    <property type="match status" value="1"/>
</dbReference>
<dbReference type="InterPro" id="IPR016166">
    <property type="entry name" value="FAD-bd_PCMH"/>
</dbReference>
<dbReference type="eggNOG" id="COG0277">
    <property type="taxonomic scope" value="Bacteria"/>
</dbReference>
<dbReference type="HOGENOM" id="CLU_003896_4_3_11"/>
<dbReference type="NCBIfam" id="TIGR01679">
    <property type="entry name" value="bact_FAD_ox"/>
    <property type="match status" value="1"/>
</dbReference>
<dbReference type="OrthoDB" id="9800184at2"/>
<dbReference type="AlphaFoldDB" id="F8A4V5"/>
<dbReference type="STRING" id="593907.Celgi_0399"/>
<proteinExistence type="predicted"/>
<evidence type="ECO:0000256" key="1">
    <source>
        <dbReference type="ARBA" id="ARBA00023002"/>
    </source>
</evidence>
<dbReference type="GO" id="GO:0071949">
    <property type="term" value="F:FAD binding"/>
    <property type="evidence" value="ECO:0007669"/>
    <property type="project" value="InterPro"/>
</dbReference>
<dbReference type="Proteomes" id="UP000000485">
    <property type="component" value="Chromosome"/>
</dbReference>
<dbReference type="Pfam" id="PF04030">
    <property type="entry name" value="ALO"/>
    <property type="match status" value="1"/>
</dbReference>
<dbReference type="InterPro" id="IPR036318">
    <property type="entry name" value="FAD-bd_PCMH-like_sf"/>
</dbReference>
<dbReference type="GO" id="GO:0080049">
    <property type="term" value="F:L-gulono-1,4-lactone dehydrogenase activity"/>
    <property type="evidence" value="ECO:0007669"/>
    <property type="project" value="TreeGrafter"/>
</dbReference>
<gene>
    <name evidence="3" type="ordered locus">Celgi_0399</name>
</gene>
<sequence length="444" mass="48245">MVTPPQAPRWENWARTAAATPAALARPADVDELARTVADAAALGRRVRAVGAGHSFTAAAVTDGVQLSLDALDAIERVERRPDGTALVTVGAGIRLAALNGALAALGLGLRNLGDIDKQSIAGAISTGTHGTGVRLGGLATQVVGVRVVTATGEVVEASAAQRPDLFELARLGLGAAGVLAAVTLEVVPAFLLDAREEPWPLDEVLERLDGADGLVEGNDHFEFYWFPHTRRALTKRNNRATEGPGLSPVRAWVDDELLSNGVFELTNRLTTVLPATTRRINAVAARSLSARRYVAPAPRVFASPRRVRFREMEYAVPRAALPDVLEQVDRWVDASGERISFPVEVRFAAADDLWLSTAHGRETAYVAVHQYWRQPYLRYFSAVEEIMARVDGRPHWGKLHWLGAERLAELYPRFADAQRVRAQADPDGVFDNPYLERVFGPRG</sequence>
<dbReference type="Gene3D" id="1.10.45.10">
    <property type="entry name" value="Vanillyl-alcohol Oxidase, Chain A, domain 4"/>
    <property type="match status" value="1"/>
</dbReference>
<dbReference type="InterPro" id="IPR006094">
    <property type="entry name" value="Oxid_FAD_bind_N"/>
</dbReference>
<dbReference type="InterPro" id="IPR010031">
    <property type="entry name" value="FAD_lactone_oxidase-like"/>
</dbReference>
<name>F8A4V5_CELGA</name>
<dbReference type="RefSeq" id="WP_013882446.1">
    <property type="nucleotide sequence ID" value="NC_015671.1"/>
</dbReference>
<dbReference type="Gene3D" id="3.30.70.2520">
    <property type="match status" value="1"/>
</dbReference>
<dbReference type="InterPro" id="IPR016169">
    <property type="entry name" value="FAD-bd_PCMH_sub2"/>
</dbReference>
<dbReference type="InterPro" id="IPR016171">
    <property type="entry name" value="Vanillyl_alc_oxidase_C-sub2"/>
</dbReference>
<dbReference type="PANTHER" id="PTHR43762">
    <property type="entry name" value="L-GULONOLACTONE OXIDASE"/>
    <property type="match status" value="1"/>
</dbReference>
<dbReference type="GO" id="GO:0016020">
    <property type="term" value="C:membrane"/>
    <property type="evidence" value="ECO:0007669"/>
    <property type="project" value="InterPro"/>
</dbReference>
<evidence type="ECO:0000259" key="2">
    <source>
        <dbReference type="PROSITE" id="PS51387"/>
    </source>
</evidence>
<keyword evidence="4" id="KW-1185">Reference proteome</keyword>
<evidence type="ECO:0000313" key="3">
    <source>
        <dbReference type="EMBL" id="AEI10921.1"/>
    </source>
</evidence>
<dbReference type="Gene3D" id="3.30.465.10">
    <property type="match status" value="1"/>
</dbReference>
<feature type="domain" description="FAD-binding PCMH-type" evidence="2">
    <location>
        <begin position="17"/>
        <end position="190"/>
    </location>
</feature>
<keyword evidence="1" id="KW-0560">Oxidoreductase</keyword>
<accession>F8A4V5</accession>